<dbReference type="SUPFAM" id="SSF56112">
    <property type="entry name" value="Protein kinase-like (PK-like)"/>
    <property type="match status" value="1"/>
</dbReference>
<dbReference type="InterPro" id="IPR002575">
    <property type="entry name" value="Aminoglycoside_PTrfase"/>
</dbReference>
<proteinExistence type="predicted"/>
<sequence>MSRSGDSPDLVDIPTVVDLVEQHFPQFTGLRVAAIPGVGTSNQIFRIGDDLAARFPRTVGTPAAVRAGLVSEHQAMTRFNDDCPFASPAIVGLGKPGAGHRFYWSLQTWLPGSVATEALVQSSDDFADDLAELITALRSADTRGQRFGGEGRGGGLRRHDEWVRTCLQRSAGLLNTELLAAFWSRHRALPREQADRMCHTDLIPFNLIVAGNRLSGVLDTGGYGPADPSLDLVAAWHLLDAKRRDRLRTHLASDDLEWARGCAWAFEQAIGLVWYYLESNPAMARLGARTLQRLIADATGDPQSLAPADSPVRLLLRHP</sequence>
<gene>
    <name evidence="2" type="ORF">CLV29_2188</name>
</gene>
<feature type="domain" description="Aminoglycoside phosphotransferase" evidence="1">
    <location>
        <begin position="37"/>
        <end position="260"/>
    </location>
</feature>
<dbReference type="AlphaFoldDB" id="A0A4R7JCS1"/>
<dbReference type="PANTHER" id="PTHR21310:SF42">
    <property type="entry name" value="BIFUNCTIONAL AAC_APH"/>
    <property type="match status" value="1"/>
</dbReference>
<reference evidence="2 3" key="1">
    <citation type="submission" date="2019-03" db="EMBL/GenBank/DDBJ databases">
        <title>Genomic Encyclopedia of Archaeal and Bacterial Type Strains, Phase II (KMG-II): from individual species to whole genera.</title>
        <authorList>
            <person name="Goeker M."/>
        </authorList>
    </citation>
    <scope>NUCLEOTIDE SEQUENCE [LARGE SCALE GENOMIC DNA]</scope>
    <source>
        <strain evidence="2 3">DSM 24323</strain>
    </source>
</reference>
<comment type="caution">
    <text evidence="2">The sequence shown here is derived from an EMBL/GenBank/DDBJ whole genome shotgun (WGS) entry which is preliminary data.</text>
</comment>
<protein>
    <submittedName>
        <fullName evidence="2">Aminoglycoside phosphotransferase (APT) family kinase protein</fullName>
    </submittedName>
</protein>
<dbReference type="PANTHER" id="PTHR21310">
    <property type="entry name" value="AMINOGLYCOSIDE PHOSPHOTRANSFERASE-RELATED-RELATED"/>
    <property type="match status" value="1"/>
</dbReference>
<dbReference type="Pfam" id="PF01636">
    <property type="entry name" value="APH"/>
    <property type="match status" value="1"/>
</dbReference>
<evidence type="ECO:0000313" key="3">
    <source>
        <dbReference type="Proteomes" id="UP000295371"/>
    </source>
</evidence>
<name>A0A4R7JCS1_9ACTN</name>
<dbReference type="RefSeq" id="WP_133754877.1">
    <property type="nucleotide sequence ID" value="NZ_CP171129.1"/>
</dbReference>
<organism evidence="2 3">
    <name type="scientific">Naumannella halotolerans</name>
    <dbReference type="NCBI Taxonomy" id="993414"/>
    <lineage>
        <taxon>Bacteria</taxon>
        <taxon>Bacillati</taxon>
        <taxon>Actinomycetota</taxon>
        <taxon>Actinomycetes</taxon>
        <taxon>Propionibacteriales</taxon>
        <taxon>Propionibacteriaceae</taxon>
        <taxon>Naumannella</taxon>
    </lineage>
</organism>
<keyword evidence="2" id="KW-0808">Transferase</keyword>
<dbReference type="Proteomes" id="UP000295371">
    <property type="component" value="Unassembled WGS sequence"/>
</dbReference>
<dbReference type="InterPro" id="IPR051678">
    <property type="entry name" value="AGP_Transferase"/>
</dbReference>
<dbReference type="EMBL" id="SOAW01000001">
    <property type="protein sequence ID" value="TDT34517.1"/>
    <property type="molecule type" value="Genomic_DNA"/>
</dbReference>
<dbReference type="InterPro" id="IPR011009">
    <property type="entry name" value="Kinase-like_dom_sf"/>
</dbReference>
<dbReference type="GO" id="GO:0016301">
    <property type="term" value="F:kinase activity"/>
    <property type="evidence" value="ECO:0007669"/>
    <property type="project" value="UniProtKB-KW"/>
</dbReference>
<evidence type="ECO:0000259" key="1">
    <source>
        <dbReference type="Pfam" id="PF01636"/>
    </source>
</evidence>
<keyword evidence="3" id="KW-1185">Reference proteome</keyword>
<evidence type="ECO:0000313" key="2">
    <source>
        <dbReference type="EMBL" id="TDT34517.1"/>
    </source>
</evidence>
<dbReference type="OrthoDB" id="9797603at2"/>
<dbReference type="Gene3D" id="3.30.200.20">
    <property type="entry name" value="Phosphorylase Kinase, domain 1"/>
    <property type="match status" value="1"/>
</dbReference>
<keyword evidence="2" id="KW-0418">Kinase</keyword>
<dbReference type="Gene3D" id="3.90.1200.10">
    <property type="match status" value="1"/>
</dbReference>
<accession>A0A4R7JCS1</accession>